<proteinExistence type="predicted"/>
<evidence type="ECO:0000313" key="1">
    <source>
        <dbReference type="EMBL" id="AEE52461.1"/>
    </source>
</evidence>
<dbReference type="AlphaFoldDB" id="F4KVK4"/>
<reference evidence="1 2" key="1">
    <citation type="journal article" date="2011" name="Stand. Genomic Sci.">
        <title>Complete genome sequence of Haliscomenobacter hydrossis type strain (O).</title>
        <authorList>
            <consortium name="US DOE Joint Genome Institute (JGI-PGF)"/>
            <person name="Daligault H."/>
            <person name="Lapidus A."/>
            <person name="Zeytun A."/>
            <person name="Nolan M."/>
            <person name="Lucas S."/>
            <person name="Del Rio T.G."/>
            <person name="Tice H."/>
            <person name="Cheng J.F."/>
            <person name="Tapia R."/>
            <person name="Han C."/>
            <person name="Goodwin L."/>
            <person name="Pitluck S."/>
            <person name="Liolios K."/>
            <person name="Pagani I."/>
            <person name="Ivanova N."/>
            <person name="Huntemann M."/>
            <person name="Mavromatis K."/>
            <person name="Mikhailova N."/>
            <person name="Pati A."/>
            <person name="Chen A."/>
            <person name="Palaniappan K."/>
            <person name="Land M."/>
            <person name="Hauser L."/>
            <person name="Brambilla E.M."/>
            <person name="Rohde M."/>
            <person name="Verbarg S."/>
            <person name="Goker M."/>
            <person name="Bristow J."/>
            <person name="Eisen J.A."/>
            <person name="Markowitz V."/>
            <person name="Hugenholtz P."/>
            <person name="Kyrpides N.C."/>
            <person name="Klenk H.P."/>
            <person name="Woyke T."/>
        </authorList>
    </citation>
    <scope>NUCLEOTIDE SEQUENCE [LARGE SCALE GENOMIC DNA]</scope>
    <source>
        <strain evidence="2">ATCC 27775 / DSM 1100 / LMG 10767 / O</strain>
    </source>
</reference>
<evidence type="ECO:0000313" key="2">
    <source>
        <dbReference type="Proteomes" id="UP000008461"/>
    </source>
</evidence>
<keyword evidence="2" id="KW-1185">Reference proteome</keyword>
<organism evidence="1 2">
    <name type="scientific">Haliscomenobacter hydrossis (strain ATCC 27775 / DSM 1100 / LMG 10767 / O)</name>
    <dbReference type="NCBI Taxonomy" id="760192"/>
    <lineage>
        <taxon>Bacteria</taxon>
        <taxon>Pseudomonadati</taxon>
        <taxon>Bacteroidota</taxon>
        <taxon>Saprospiria</taxon>
        <taxon>Saprospirales</taxon>
        <taxon>Haliscomenobacteraceae</taxon>
        <taxon>Haliscomenobacter</taxon>
    </lineage>
</organism>
<dbReference type="RefSeq" id="WP_013766999.1">
    <property type="nucleotide sequence ID" value="NC_015510.1"/>
</dbReference>
<protein>
    <recommendedName>
        <fullName evidence="3">Outer membrane protein beta-barrel domain-containing protein</fullName>
    </recommendedName>
</protein>
<name>F4KVK4_HALH1</name>
<sequence length="222" mass="26252">MKSLAQLIVPLLLWITSHSVLYGQKTDTTTFIKLYSNFYLFEKFRAPLVDYNAGYGAFEFGGFSPAIQWAGKKERKYHELELSVLRFKRNEDEIRILKEKEFSLRYEFGKRRLSKNGGKSYWQRGWSFRPFFYEADSEPLLRSGFPQSDGYYGFSFSYVPRYTVKLNSHLLIEANLIMGFTTYFNHRQIDNPALTKRQRDKWVPSVNLLDEIPLRLGISYRL</sequence>
<dbReference type="HOGENOM" id="CLU_1243878_0_0_10"/>
<dbReference type="EMBL" id="CP002691">
    <property type="protein sequence ID" value="AEE52461.1"/>
    <property type="molecule type" value="Genomic_DNA"/>
</dbReference>
<evidence type="ECO:0008006" key="3">
    <source>
        <dbReference type="Google" id="ProtNLM"/>
    </source>
</evidence>
<dbReference type="STRING" id="760192.Halhy_4625"/>
<reference key="2">
    <citation type="submission" date="2011-04" db="EMBL/GenBank/DDBJ databases">
        <title>Complete sequence of chromosome of Haliscomenobacter hydrossis DSM 1100.</title>
        <authorList>
            <consortium name="US DOE Joint Genome Institute (JGI-PGF)"/>
            <person name="Lucas S."/>
            <person name="Han J."/>
            <person name="Lapidus A."/>
            <person name="Bruce D."/>
            <person name="Goodwin L."/>
            <person name="Pitluck S."/>
            <person name="Peters L."/>
            <person name="Kyrpides N."/>
            <person name="Mavromatis K."/>
            <person name="Ivanova N."/>
            <person name="Ovchinnikova G."/>
            <person name="Pagani I."/>
            <person name="Daligault H."/>
            <person name="Detter J.C."/>
            <person name="Han C."/>
            <person name="Land M."/>
            <person name="Hauser L."/>
            <person name="Markowitz V."/>
            <person name="Cheng J.-F."/>
            <person name="Hugenholtz P."/>
            <person name="Woyke T."/>
            <person name="Wu D."/>
            <person name="Verbarg S."/>
            <person name="Frueling A."/>
            <person name="Brambilla E."/>
            <person name="Klenk H.-P."/>
            <person name="Eisen J.A."/>
        </authorList>
    </citation>
    <scope>NUCLEOTIDE SEQUENCE</scope>
    <source>
        <strain>DSM 1100</strain>
    </source>
</reference>
<dbReference type="Proteomes" id="UP000008461">
    <property type="component" value="Chromosome"/>
</dbReference>
<accession>F4KVK4</accession>
<dbReference type="KEGG" id="hhy:Halhy_4625"/>
<gene>
    <name evidence="1" type="ordered locus">Halhy_4625</name>
</gene>